<dbReference type="RefSeq" id="WP_024911017.1">
    <property type="nucleotide sequence ID" value="NZ_CP007044.2"/>
</dbReference>
<keyword evidence="2" id="KW-1185">Reference proteome</keyword>
<proteinExistence type="predicted"/>
<reference evidence="1 2" key="1">
    <citation type="submission" date="2014-01" db="EMBL/GenBank/DDBJ databases">
        <title>Isolation of Serratia multitudinisentens RB-25 from Ex-Landfill site.</title>
        <authorList>
            <person name="Robson E.H.J."/>
        </authorList>
    </citation>
    <scope>NUCLEOTIDE SEQUENCE [LARGE SCALE GENOMIC DNA]</scope>
    <source>
        <strain evidence="1 2">RB-25</strain>
    </source>
</reference>
<reference evidence="1 2" key="2">
    <citation type="submission" date="2015-03" db="EMBL/GenBank/DDBJ databases">
        <authorList>
            <person name="Chan K.-G."/>
        </authorList>
    </citation>
    <scope>NUCLEOTIDE SEQUENCE [LARGE SCALE GENOMIC DNA]</scope>
    <source>
        <strain evidence="1 2">RB-25</strain>
    </source>
</reference>
<gene>
    <name evidence="1" type="ORF">Z042_01470</name>
</gene>
<dbReference type="OrthoDB" id="6506932at2"/>
<sequence length="91" mass="9716">MKQAYSILINDLLQQYHFKAENMRAASAVADAVREYSQNDYAFRLSVGLEGLLSTAEAAGDTESATVLAAIVSKCNAGDIPQPFGAEQFAA</sequence>
<dbReference type="AlphaFoldDB" id="W0L7V4"/>
<organism evidence="1 2">
    <name type="scientific">Chania multitudinisentens RB-25</name>
    <dbReference type="NCBI Taxonomy" id="1441930"/>
    <lineage>
        <taxon>Bacteria</taxon>
        <taxon>Pseudomonadati</taxon>
        <taxon>Pseudomonadota</taxon>
        <taxon>Gammaproteobacteria</taxon>
        <taxon>Enterobacterales</taxon>
        <taxon>Yersiniaceae</taxon>
        <taxon>Chania</taxon>
    </lineage>
</organism>
<dbReference type="PATRIC" id="fig|1441930.4.peg.305"/>
<dbReference type="eggNOG" id="ENOG5033H6X">
    <property type="taxonomic scope" value="Bacteria"/>
</dbReference>
<name>W0L7V4_9GAMM</name>
<dbReference type="KEGG" id="sfo:Z042_01470"/>
<dbReference type="HOGENOM" id="CLU_2497163_0_0_6"/>
<dbReference type="EMBL" id="CP007044">
    <property type="protein sequence ID" value="AHG18454.1"/>
    <property type="molecule type" value="Genomic_DNA"/>
</dbReference>
<accession>W0L7V4</accession>
<protein>
    <submittedName>
        <fullName evidence="1">Uncharacterized protein</fullName>
    </submittedName>
</protein>
<dbReference type="STRING" id="1441930.Z042_01470"/>
<dbReference type="Proteomes" id="UP000019030">
    <property type="component" value="Chromosome"/>
</dbReference>
<evidence type="ECO:0000313" key="2">
    <source>
        <dbReference type="Proteomes" id="UP000019030"/>
    </source>
</evidence>
<evidence type="ECO:0000313" key="1">
    <source>
        <dbReference type="EMBL" id="AHG18454.1"/>
    </source>
</evidence>